<name>B3G1D4_PSEAI</name>
<dbReference type="SUPFAM" id="SSF53850">
    <property type="entry name" value="Periplasmic binding protein-like II"/>
    <property type="match status" value="1"/>
</dbReference>
<organism evidence="4">
    <name type="scientific">Pseudomonas aeruginosa</name>
    <dbReference type="NCBI Taxonomy" id="287"/>
    <lineage>
        <taxon>Bacteria</taxon>
        <taxon>Pseudomonadati</taxon>
        <taxon>Pseudomonadota</taxon>
        <taxon>Gammaproteobacteria</taxon>
        <taxon>Pseudomonadales</taxon>
        <taxon>Pseudomonadaceae</taxon>
        <taxon>Pseudomonas</taxon>
    </lineage>
</organism>
<keyword evidence="2" id="KW-0732">Signal</keyword>
<dbReference type="SMART" id="SM00062">
    <property type="entry name" value="PBPb"/>
    <property type="match status" value="1"/>
</dbReference>
<evidence type="ECO:0000259" key="3">
    <source>
        <dbReference type="SMART" id="SM00062"/>
    </source>
</evidence>
<dbReference type="EMBL" id="EU595741">
    <property type="protein sequence ID" value="ACD38851.1"/>
    <property type="molecule type" value="Genomic_DNA"/>
</dbReference>
<evidence type="ECO:0000256" key="1">
    <source>
        <dbReference type="ARBA" id="ARBA00010333"/>
    </source>
</evidence>
<reference evidence="4" key="1">
    <citation type="journal article" date="2008" name="Genomics">
        <title>Large-insert genome analysis technology detects structural variation in Pseudomonas aeruginosa clinical strains from cystic fibrosis patients.</title>
        <authorList>
            <person name="Hayden H.S."/>
            <person name="Gillett W."/>
            <person name="Saenphimmachak C."/>
            <person name="Lim R."/>
            <person name="Zhou Y."/>
            <person name="Jacobs M.A."/>
            <person name="Chang J."/>
            <person name="Rohmer L."/>
            <person name="D'Argenio D.A."/>
            <person name="Palmieri A."/>
            <person name="Levy R."/>
            <person name="Haugen E."/>
            <person name="Wong G.K."/>
            <person name="Brittnacher M.J."/>
            <person name="Burns J.L."/>
            <person name="Miller S.I."/>
            <person name="Olson M.V."/>
            <person name="Kaul R."/>
        </authorList>
    </citation>
    <scope>NUCLEOTIDE SEQUENCE</scope>
    <source>
        <strain evidence="4">PACS10223</strain>
    </source>
</reference>
<protein>
    <submittedName>
        <fullName evidence="4">Hypothetical ABC transporter protein</fullName>
    </submittedName>
</protein>
<comment type="similarity">
    <text evidence="1">Belongs to the bacterial solute-binding protein 3 family.</text>
</comment>
<dbReference type="AlphaFoldDB" id="B3G1D4"/>
<dbReference type="Pfam" id="PF00497">
    <property type="entry name" value="SBP_bac_3"/>
    <property type="match status" value="1"/>
</dbReference>
<dbReference type="Gene3D" id="3.40.190.10">
    <property type="entry name" value="Periplasmic binding protein-like II"/>
    <property type="match status" value="2"/>
</dbReference>
<evidence type="ECO:0000313" key="4">
    <source>
        <dbReference type="EMBL" id="ACD38851.1"/>
    </source>
</evidence>
<dbReference type="PANTHER" id="PTHR35936:SF17">
    <property type="entry name" value="ARGININE-BINDING EXTRACELLULAR PROTEIN ARTP"/>
    <property type="match status" value="1"/>
</dbReference>
<evidence type="ECO:0000256" key="2">
    <source>
        <dbReference type="ARBA" id="ARBA00022729"/>
    </source>
</evidence>
<feature type="domain" description="Solute-binding protein family 3/N-terminal" evidence="3">
    <location>
        <begin position="75"/>
        <end position="303"/>
    </location>
</feature>
<dbReference type="InterPro" id="IPR001638">
    <property type="entry name" value="Solute-binding_3/MltF_N"/>
</dbReference>
<dbReference type="PANTHER" id="PTHR35936">
    <property type="entry name" value="MEMBRANE-BOUND LYTIC MUREIN TRANSGLYCOSYLASE F"/>
    <property type="match status" value="1"/>
</dbReference>
<proteinExistence type="inferred from homology"/>
<accession>B3G1D4</accession>
<sequence>MLHTTWNTTKHAAIGYLPFCLQEQINGEVKMVRLLPRSIRHLLVCAGALGILLGHAPSQAADDASLWQNVQKAGVLRCGAAVAAPYVMRNAGSGQYSGYFADLCRNFGEKVLKVRVEFVDTNWDNLVAGLQSGKWDLAMALNQTPERALAVSFSAPATDYQVSLVVNKENPKFSGAGNAIADYDKPGVTFAVMSGTAQDKAISNVVRQGRVMRLPGMDETRLALMSRRADVLVDASDTNHLYTLANAWAKEVLPRPALAKQGVSFGMRRDVSAADLQVLNIYLTQRRETGEIDRLVDEASAQVNAQASAQ</sequence>
<gene>
    <name evidence="4" type="ORF">PACL_0143</name>
</gene>